<evidence type="ECO:0000256" key="6">
    <source>
        <dbReference type="ARBA" id="ARBA00037226"/>
    </source>
</evidence>
<evidence type="ECO:0000256" key="2">
    <source>
        <dbReference type="ARBA" id="ARBA00005636"/>
    </source>
</evidence>
<dbReference type="GO" id="GO:0016740">
    <property type="term" value="F:transferase activity"/>
    <property type="evidence" value="ECO:0007669"/>
    <property type="project" value="InterPro"/>
</dbReference>
<dbReference type="InterPro" id="IPR002171">
    <property type="entry name" value="Ribosomal_uL2"/>
</dbReference>
<dbReference type="GO" id="GO:0003723">
    <property type="term" value="F:RNA binding"/>
    <property type="evidence" value="ECO:0007669"/>
    <property type="project" value="InterPro"/>
</dbReference>
<comment type="subcellular location">
    <subcellularLocation>
        <location evidence="1">Mitochondrion</location>
    </subcellularLocation>
</comment>
<dbReference type="InterPro" id="IPR014726">
    <property type="entry name" value="Ribosomal_uL2_dom3"/>
</dbReference>
<dbReference type="FunFam" id="2.30.30.30:FF:000001">
    <property type="entry name" value="50S ribosomal protein L2"/>
    <property type="match status" value="1"/>
</dbReference>
<accession>A0A1R1Y4N1</accession>
<keyword evidence="12" id="KW-1185">Reference proteome</keyword>
<keyword evidence="4" id="KW-0496">Mitochondrion</keyword>
<dbReference type="Proteomes" id="UP000187283">
    <property type="component" value="Unassembled WGS sequence"/>
</dbReference>
<dbReference type="GO" id="GO:0003735">
    <property type="term" value="F:structural constituent of ribosome"/>
    <property type="evidence" value="ECO:0007669"/>
    <property type="project" value="InterPro"/>
</dbReference>
<dbReference type="Pfam" id="PF03947">
    <property type="entry name" value="Ribosomal_L2_C"/>
    <property type="match status" value="1"/>
</dbReference>
<dbReference type="GO" id="GO:0032543">
    <property type="term" value="P:mitochondrial translation"/>
    <property type="evidence" value="ECO:0007669"/>
    <property type="project" value="TreeGrafter"/>
</dbReference>
<evidence type="ECO:0000256" key="8">
    <source>
        <dbReference type="SAM" id="MobiDB-lite"/>
    </source>
</evidence>
<dbReference type="SMART" id="SM01382">
    <property type="entry name" value="Ribosomal_L2_C"/>
    <property type="match status" value="1"/>
</dbReference>
<evidence type="ECO:0000256" key="5">
    <source>
        <dbReference type="ARBA" id="ARBA00023274"/>
    </source>
</evidence>
<dbReference type="InterPro" id="IPR022666">
    <property type="entry name" value="Ribosomal_uL2_RNA-bd_dom"/>
</dbReference>
<dbReference type="SUPFAM" id="SSF50104">
    <property type="entry name" value="Translation proteins SH3-like domain"/>
    <property type="match status" value="1"/>
</dbReference>
<comment type="caution">
    <text evidence="11">The sequence shown here is derived from an EMBL/GenBank/DDBJ whole genome shotgun (WGS) entry which is preliminary data.</text>
</comment>
<dbReference type="AlphaFoldDB" id="A0A1R1Y4N1"/>
<dbReference type="InterPro" id="IPR022671">
    <property type="entry name" value="Ribosomal_uL2_CS"/>
</dbReference>
<evidence type="ECO:0000313" key="11">
    <source>
        <dbReference type="EMBL" id="OMJ21809.1"/>
    </source>
</evidence>
<protein>
    <recommendedName>
        <fullName evidence="7">Large ribosomal subunit protein uL2m</fullName>
    </recommendedName>
</protein>
<dbReference type="Gene3D" id="4.10.950.10">
    <property type="entry name" value="Ribosomal protein L2, domain 3"/>
    <property type="match status" value="1"/>
</dbReference>
<keyword evidence="5" id="KW-0687">Ribonucleoprotein</keyword>
<evidence type="ECO:0000256" key="1">
    <source>
        <dbReference type="ARBA" id="ARBA00004173"/>
    </source>
</evidence>
<dbReference type="STRING" id="133412.A0A1R1Y4N1"/>
<dbReference type="NCBIfam" id="TIGR01171">
    <property type="entry name" value="rplB_bact"/>
    <property type="match status" value="1"/>
</dbReference>
<dbReference type="GO" id="GO:0005762">
    <property type="term" value="C:mitochondrial large ribosomal subunit"/>
    <property type="evidence" value="ECO:0007669"/>
    <property type="project" value="TreeGrafter"/>
</dbReference>
<dbReference type="PROSITE" id="PS00467">
    <property type="entry name" value="RIBOSOMAL_L2"/>
    <property type="match status" value="1"/>
</dbReference>
<dbReference type="InterPro" id="IPR005880">
    <property type="entry name" value="Ribosomal_uL2_bac/org-type"/>
</dbReference>
<dbReference type="Gene3D" id="2.40.50.140">
    <property type="entry name" value="Nucleic acid-binding proteins"/>
    <property type="match status" value="1"/>
</dbReference>
<keyword evidence="3 11" id="KW-0689">Ribosomal protein</keyword>
<dbReference type="Pfam" id="PF00181">
    <property type="entry name" value="Ribosomal_L2_N"/>
    <property type="match status" value="1"/>
</dbReference>
<dbReference type="OrthoDB" id="268576at2759"/>
<evidence type="ECO:0000256" key="3">
    <source>
        <dbReference type="ARBA" id="ARBA00022980"/>
    </source>
</evidence>
<dbReference type="SMART" id="SM01383">
    <property type="entry name" value="Ribosomal_L2"/>
    <property type="match status" value="1"/>
</dbReference>
<dbReference type="SUPFAM" id="SSF50249">
    <property type="entry name" value="Nucleic acid-binding proteins"/>
    <property type="match status" value="1"/>
</dbReference>
<evidence type="ECO:0000259" key="9">
    <source>
        <dbReference type="SMART" id="SM01382"/>
    </source>
</evidence>
<name>A0A1R1Y4N1_9FUNG</name>
<dbReference type="Gene3D" id="2.30.30.30">
    <property type="match status" value="1"/>
</dbReference>
<evidence type="ECO:0000259" key="10">
    <source>
        <dbReference type="SMART" id="SM01383"/>
    </source>
</evidence>
<evidence type="ECO:0000313" key="12">
    <source>
        <dbReference type="Proteomes" id="UP000187283"/>
    </source>
</evidence>
<dbReference type="EMBL" id="LSSN01000914">
    <property type="protein sequence ID" value="OMJ21809.1"/>
    <property type="molecule type" value="Genomic_DNA"/>
</dbReference>
<feature type="region of interest" description="Disordered" evidence="8">
    <location>
        <begin position="342"/>
        <end position="394"/>
    </location>
</feature>
<comment type="function">
    <text evidence="6">Component of the mitochondrial ribosome (mitoribosome), a dedicated translation machinery responsible for the synthesis of mitochondrial genome-encoded proteins, including at least some of the essential transmembrane subunits of the mitochondrial respiratory chain. The mitoribosomes are attached to the mitochondrial inner membrane and translation products are cotranslationally integrated into the membrane.</text>
</comment>
<proteinExistence type="inferred from homology"/>
<evidence type="ECO:0000256" key="4">
    <source>
        <dbReference type="ARBA" id="ARBA00023128"/>
    </source>
</evidence>
<organism evidence="11 12">
    <name type="scientific">Smittium culicis</name>
    <dbReference type="NCBI Taxonomy" id="133412"/>
    <lineage>
        <taxon>Eukaryota</taxon>
        <taxon>Fungi</taxon>
        <taxon>Fungi incertae sedis</taxon>
        <taxon>Zoopagomycota</taxon>
        <taxon>Kickxellomycotina</taxon>
        <taxon>Harpellomycetes</taxon>
        <taxon>Harpellales</taxon>
        <taxon>Legeriomycetaceae</taxon>
        <taxon>Smittium</taxon>
    </lineage>
</organism>
<dbReference type="FunFam" id="4.10.950.10:FF:000001">
    <property type="entry name" value="50S ribosomal protein L2"/>
    <property type="match status" value="1"/>
</dbReference>
<dbReference type="PANTHER" id="PTHR13691:SF5">
    <property type="entry name" value="LARGE RIBOSOMAL SUBUNIT PROTEIN UL2M"/>
    <property type="match status" value="1"/>
</dbReference>
<dbReference type="FunFam" id="2.40.50.140:FF:000128">
    <property type="entry name" value="50S ribosomal protein L2"/>
    <property type="match status" value="1"/>
</dbReference>
<gene>
    <name evidence="11" type="ORF">AYI70_g3251</name>
</gene>
<comment type="similarity">
    <text evidence="2">Belongs to the universal ribosomal protein uL2 family.</text>
</comment>
<dbReference type="InterPro" id="IPR022669">
    <property type="entry name" value="Ribosomal_uL2_C"/>
</dbReference>
<dbReference type="PANTHER" id="PTHR13691">
    <property type="entry name" value="RIBOSOMAL PROTEIN L2"/>
    <property type="match status" value="1"/>
</dbReference>
<dbReference type="InterPro" id="IPR008991">
    <property type="entry name" value="Translation_prot_SH3-like_sf"/>
</dbReference>
<evidence type="ECO:0000256" key="7">
    <source>
        <dbReference type="ARBA" id="ARBA00069872"/>
    </source>
</evidence>
<sequence>MLSIRNLQLGKTLLKKSIPTRFNLNTTNDLVSKLKANLPSLVSSNGFSQKRFMGVTTDDGQFKTWKPITPGLRGKKIASRKHLHKGKPVRDLTIAKRNKGGRNFTGRITVRHRGGGVKRRIRLVDFFRKVKGPQEVVRIEYDPGRTAHIALIRHMETKELSYILAPENLKPGMIVESYMYKVREDHLNNKYTRSKKGEKSSEASDQEAAETSEKPLDSTTDSTESSDYIAKLVEQSNLSRSIRIEIGNCIPIRYIPPGTTIHNIGLHDSGRGQLARSAGSSAQLLYTSNKGTAQIKLSSGEVRKVPVNCCATIGSVSNPDHKHENLGKAGTNRLKGWRPTVRGTAMNKHDHPHGGGRGKSKGNRVPSSPWGKPAKGGKTRTKLSPMVIKHRKKK</sequence>
<dbReference type="InterPro" id="IPR012340">
    <property type="entry name" value="NA-bd_OB-fold"/>
</dbReference>
<feature type="domain" description="Large ribosomal subunit protein uL2 RNA-binding" evidence="10">
    <location>
        <begin position="101"/>
        <end position="177"/>
    </location>
</feature>
<dbReference type="InterPro" id="IPR014722">
    <property type="entry name" value="Rib_uL2_dom2"/>
</dbReference>
<feature type="region of interest" description="Disordered" evidence="8">
    <location>
        <begin position="191"/>
        <end position="225"/>
    </location>
</feature>
<feature type="domain" description="Large ribosomal subunit protein uL2 C-terminal" evidence="9">
    <location>
        <begin position="244"/>
        <end position="373"/>
    </location>
</feature>
<reference evidence="11 12" key="1">
    <citation type="submission" date="2017-01" db="EMBL/GenBank/DDBJ databases">
        <authorList>
            <person name="Mah S.A."/>
            <person name="Swanson W.J."/>
            <person name="Moy G.W."/>
            <person name="Vacquier V.D."/>
        </authorList>
    </citation>
    <scope>NUCLEOTIDE SEQUENCE [LARGE SCALE GENOMIC DNA]</scope>
    <source>
        <strain evidence="11 12">GSMNP</strain>
    </source>
</reference>